<dbReference type="Pfam" id="PF17195">
    <property type="entry name" value="DUF5132"/>
    <property type="match status" value="1"/>
</dbReference>
<dbReference type="Proteomes" id="UP000758701">
    <property type="component" value="Unassembled WGS sequence"/>
</dbReference>
<dbReference type="RefSeq" id="WP_037771906.1">
    <property type="nucleotide sequence ID" value="NZ_BNEG01000003.1"/>
</dbReference>
<protein>
    <submittedName>
        <fullName evidence="2">DUF5132 domain-containing protein</fullName>
    </submittedName>
</protein>
<name>A0ABS7W263_STROV</name>
<evidence type="ECO:0000313" key="2">
    <source>
        <dbReference type="EMBL" id="MBZ6152075.1"/>
    </source>
</evidence>
<dbReference type="EMBL" id="JAHSTP010000004">
    <property type="protein sequence ID" value="MBZ6152075.1"/>
    <property type="molecule type" value="Genomic_DNA"/>
</dbReference>
<evidence type="ECO:0000256" key="1">
    <source>
        <dbReference type="SAM" id="MobiDB-lite"/>
    </source>
</evidence>
<reference evidence="2 3" key="1">
    <citation type="submission" date="2021-06" db="EMBL/GenBank/DDBJ databases">
        <title>Ecological speciation of a Streptomyces species isolated from different habitats and geographic origins.</title>
        <authorList>
            <person name="Wang J."/>
        </authorList>
    </citation>
    <scope>NUCLEOTIDE SEQUENCE [LARGE SCALE GENOMIC DNA]</scope>
    <source>
        <strain evidence="2 3">FXJ8.012</strain>
    </source>
</reference>
<evidence type="ECO:0000313" key="3">
    <source>
        <dbReference type="Proteomes" id="UP000758701"/>
    </source>
</evidence>
<sequence length="104" mass="10229">MPPVVPPFLIGLVAASLVKRLGKPVVRGLVKTTVSIGIEAKKAVTEAGEGIHDLAAEATAEALAAQMAHGAEPASTAAGAPQGASRTKPAGKARSTGSAPAKAR</sequence>
<gene>
    <name evidence="2" type="ORF">KVH32_13030</name>
</gene>
<dbReference type="InterPro" id="IPR033456">
    <property type="entry name" value="DUF5132"/>
</dbReference>
<feature type="region of interest" description="Disordered" evidence="1">
    <location>
        <begin position="65"/>
        <end position="104"/>
    </location>
</feature>
<accession>A0ABS7W263</accession>
<comment type="caution">
    <text evidence="2">The sequence shown here is derived from an EMBL/GenBank/DDBJ whole genome shotgun (WGS) entry which is preliminary data.</text>
</comment>
<keyword evidence="3" id="KW-1185">Reference proteome</keyword>
<proteinExistence type="predicted"/>
<organism evidence="2 3">
    <name type="scientific">Streptomyces olivaceus</name>
    <dbReference type="NCBI Taxonomy" id="47716"/>
    <lineage>
        <taxon>Bacteria</taxon>
        <taxon>Bacillati</taxon>
        <taxon>Actinomycetota</taxon>
        <taxon>Actinomycetes</taxon>
        <taxon>Kitasatosporales</taxon>
        <taxon>Streptomycetaceae</taxon>
        <taxon>Streptomyces</taxon>
    </lineage>
</organism>